<accession>A0A803P371</accession>
<evidence type="ECO:0000313" key="2">
    <source>
        <dbReference type="EnsemblPlants" id="cds.evm.model.02.918"/>
    </source>
</evidence>
<reference evidence="2" key="2">
    <citation type="submission" date="2021-03" db="UniProtKB">
        <authorList>
            <consortium name="EnsemblPlants"/>
        </authorList>
    </citation>
    <scope>IDENTIFICATION</scope>
</reference>
<dbReference type="PANTHER" id="PTHR33710">
    <property type="entry name" value="BNAC02G09200D PROTEIN"/>
    <property type="match status" value="1"/>
</dbReference>
<evidence type="ECO:0000313" key="3">
    <source>
        <dbReference type="Proteomes" id="UP000596661"/>
    </source>
</evidence>
<dbReference type="AlphaFoldDB" id="A0A803P371"/>
<feature type="region of interest" description="Disordered" evidence="1">
    <location>
        <begin position="220"/>
        <end position="240"/>
    </location>
</feature>
<dbReference type="Gramene" id="evm.model.02.918">
    <property type="protein sequence ID" value="cds.evm.model.02.918"/>
    <property type="gene ID" value="evm.TU.02.918"/>
</dbReference>
<dbReference type="EnsemblPlants" id="evm.model.02.918">
    <property type="protein sequence ID" value="cds.evm.model.02.918"/>
    <property type="gene ID" value="evm.TU.02.918"/>
</dbReference>
<protein>
    <recommendedName>
        <fullName evidence="4">Zinc finger, CCHC-type</fullName>
    </recommendedName>
</protein>
<dbReference type="Proteomes" id="UP000596661">
    <property type="component" value="Chromosome 2"/>
</dbReference>
<evidence type="ECO:0000256" key="1">
    <source>
        <dbReference type="SAM" id="MobiDB-lite"/>
    </source>
</evidence>
<organism evidence="2 3">
    <name type="scientific">Cannabis sativa</name>
    <name type="common">Hemp</name>
    <name type="synonym">Marijuana</name>
    <dbReference type="NCBI Taxonomy" id="3483"/>
    <lineage>
        <taxon>Eukaryota</taxon>
        <taxon>Viridiplantae</taxon>
        <taxon>Streptophyta</taxon>
        <taxon>Embryophyta</taxon>
        <taxon>Tracheophyta</taxon>
        <taxon>Spermatophyta</taxon>
        <taxon>Magnoliopsida</taxon>
        <taxon>eudicotyledons</taxon>
        <taxon>Gunneridae</taxon>
        <taxon>Pentapetalae</taxon>
        <taxon>rosids</taxon>
        <taxon>fabids</taxon>
        <taxon>Rosales</taxon>
        <taxon>Cannabaceae</taxon>
        <taxon>Cannabis</taxon>
    </lineage>
</organism>
<evidence type="ECO:0008006" key="4">
    <source>
        <dbReference type="Google" id="ProtNLM"/>
    </source>
</evidence>
<dbReference type="Pfam" id="PF14223">
    <property type="entry name" value="Retrotran_gag_2"/>
    <property type="match status" value="1"/>
</dbReference>
<keyword evidence="3" id="KW-1185">Reference proteome</keyword>
<dbReference type="OMA" id="ENINSVW"/>
<proteinExistence type="predicted"/>
<reference evidence="2" key="1">
    <citation type="submission" date="2018-11" db="EMBL/GenBank/DDBJ databases">
        <authorList>
            <person name="Grassa J C."/>
        </authorList>
    </citation>
    <scope>NUCLEOTIDE SEQUENCE [LARGE SCALE GENOMIC DNA]</scope>
</reference>
<sequence length="501" mass="57958">MDAARFEIDKFNRTNDFRLWRIKMKALLVYNGISEAIDEESLKEIADEKKKKKKKKEIKTKAHNAILLSLGDEVLREVSSEDKALRMDEGKDLRNHLDEFNKITLNLSNIGVKLQEEDLAIILIHDLKTGYMLERVVRRAGDYVGKLVKADTKNFNGIWREYLRVRATIDIEKPLKDRMKVVSHRCEIFKNGSGLRIMEIDYDNKGEEIVSMNSGKNKGVILGNNDNNGDDSEGENSGKKEWEVAVSDDELLMVLDSKRRRRMEHALMLQQRWLRKSWARKDVVDQLCVAIGFDGAISVNARGKSGGVALLWRVDEEVQVMELGSDYIDVCISDNDIGCWRLTDLHRDTDDWVEVRIDRALVNQSWLDLFPTAKLFNLEASNSNHCPLHLVPHNATMVASNRVFRFENSWLKEPLCFKVIEELVSLPSLDVPRKIKNCGEMLLVWGKDYTRNFSQRIKECKQNIQRWKKGRDMASVENYKQAVTKLTEILLQKEIFLETKE</sequence>
<dbReference type="EMBL" id="UZAU01000141">
    <property type="status" value="NOT_ANNOTATED_CDS"/>
    <property type="molecule type" value="Genomic_DNA"/>
</dbReference>
<name>A0A803P371_CANSA</name>
<dbReference type="PANTHER" id="PTHR33710:SF62">
    <property type="entry name" value="DUF4283 DOMAIN PROTEIN"/>
    <property type="match status" value="1"/>
</dbReference>